<proteinExistence type="inferred from homology"/>
<dbReference type="InterPro" id="IPR005599">
    <property type="entry name" value="GPI_mannosylTrfase"/>
</dbReference>
<comment type="similarity">
    <text evidence="8">Belongs to the glycosyltransferase 22 family.</text>
</comment>
<evidence type="ECO:0000313" key="10">
    <source>
        <dbReference type="Proteomes" id="UP001396334"/>
    </source>
</evidence>
<keyword evidence="4 8" id="KW-0812">Transmembrane</keyword>
<dbReference type="Pfam" id="PF03901">
    <property type="entry name" value="Glyco_transf_22"/>
    <property type="match status" value="1"/>
</dbReference>
<evidence type="ECO:0000256" key="8">
    <source>
        <dbReference type="RuleBase" id="RU363075"/>
    </source>
</evidence>
<keyword evidence="10" id="KW-1185">Reference proteome</keyword>
<feature type="transmembrane region" description="Helical" evidence="8">
    <location>
        <begin position="60"/>
        <end position="80"/>
    </location>
</feature>
<dbReference type="Proteomes" id="UP001396334">
    <property type="component" value="Unassembled WGS sequence"/>
</dbReference>
<evidence type="ECO:0000313" key="9">
    <source>
        <dbReference type="EMBL" id="KAK9042840.1"/>
    </source>
</evidence>
<comment type="caution">
    <text evidence="8">Lacks conserved residue(s) required for the propagation of feature annotation.</text>
</comment>
<sequence length="204" mass="23173">MRVVPVVEAPECVGNCCLVVSGKKVMVLIYVCVVFDEMSRYGHLTWEWEEGIRSYLHPMVFALFYKRLALSGLAIPWVLIKAQSIFSAFGDLYLYKLSLVLFGDGVAKWALSSQLANWFMFFCFNHTFPNSLETVLTLVSLYWWPSMRSSLNKVPSGSRKWGVALAALACAIRPTSAITWVLAYLAQRATFFEPRPRRRRPSTG</sequence>
<feature type="transmembrane region" description="Helical" evidence="8">
    <location>
        <begin position="164"/>
        <end position="186"/>
    </location>
</feature>
<evidence type="ECO:0000256" key="3">
    <source>
        <dbReference type="ARBA" id="ARBA00022679"/>
    </source>
</evidence>
<keyword evidence="2 8" id="KW-0328">Glycosyltransferase</keyword>
<evidence type="ECO:0000256" key="2">
    <source>
        <dbReference type="ARBA" id="ARBA00022676"/>
    </source>
</evidence>
<dbReference type="PANTHER" id="PTHR22760">
    <property type="entry name" value="GLYCOSYLTRANSFERASE"/>
    <property type="match status" value="1"/>
</dbReference>
<keyword evidence="6 8" id="KW-1133">Transmembrane helix</keyword>
<reference evidence="9 10" key="1">
    <citation type="journal article" date="2024" name="G3 (Bethesda)">
        <title>Genome assembly of Hibiscus sabdariffa L. provides insights into metabolisms of medicinal natural products.</title>
        <authorList>
            <person name="Kim T."/>
        </authorList>
    </citation>
    <scope>NUCLEOTIDE SEQUENCE [LARGE SCALE GENOMIC DNA]</scope>
    <source>
        <strain evidence="9">TK-2024</strain>
        <tissue evidence="9">Old leaves</tissue>
    </source>
</reference>
<name>A0ABR2TZF9_9ROSI</name>
<comment type="subcellular location">
    <subcellularLocation>
        <location evidence="1 8">Endoplasmic reticulum membrane</location>
        <topology evidence="1 8">Multi-pass membrane protein</topology>
    </subcellularLocation>
</comment>
<evidence type="ECO:0000256" key="6">
    <source>
        <dbReference type="ARBA" id="ARBA00022989"/>
    </source>
</evidence>
<evidence type="ECO:0000256" key="7">
    <source>
        <dbReference type="ARBA" id="ARBA00023136"/>
    </source>
</evidence>
<organism evidence="9 10">
    <name type="scientific">Hibiscus sabdariffa</name>
    <name type="common">roselle</name>
    <dbReference type="NCBI Taxonomy" id="183260"/>
    <lineage>
        <taxon>Eukaryota</taxon>
        <taxon>Viridiplantae</taxon>
        <taxon>Streptophyta</taxon>
        <taxon>Embryophyta</taxon>
        <taxon>Tracheophyta</taxon>
        <taxon>Spermatophyta</taxon>
        <taxon>Magnoliopsida</taxon>
        <taxon>eudicotyledons</taxon>
        <taxon>Gunneridae</taxon>
        <taxon>Pentapetalae</taxon>
        <taxon>rosids</taxon>
        <taxon>malvids</taxon>
        <taxon>Malvales</taxon>
        <taxon>Malvaceae</taxon>
        <taxon>Malvoideae</taxon>
        <taxon>Hibiscus</taxon>
    </lineage>
</organism>
<evidence type="ECO:0000256" key="5">
    <source>
        <dbReference type="ARBA" id="ARBA00022824"/>
    </source>
</evidence>
<dbReference type="PANTHER" id="PTHR22760:SF4">
    <property type="entry name" value="GPI MANNOSYLTRANSFERASE 3"/>
    <property type="match status" value="1"/>
</dbReference>
<keyword evidence="7 8" id="KW-0472">Membrane</keyword>
<protein>
    <recommendedName>
        <fullName evidence="8">Mannosyltransferase</fullName>
        <ecNumber evidence="8">2.4.1.-</ecNumber>
    </recommendedName>
</protein>
<keyword evidence="3" id="KW-0808">Transferase</keyword>
<dbReference type="EC" id="2.4.1.-" evidence="8"/>
<accession>A0ABR2TZF9</accession>
<evidence type="ECO:0000256" key="1">
    <source>
        <dbReference type="ARBA" id="ARBA00004477"/>
    </source>
</evidence>
<evidence type="ECO:0000256" key="4">
    <source>
        <dbReference type="ARBA" id="ARBA00022692"/>
    </source>
</evidence>
<dbReference type="EMBL" id="JBBPBN010000003">
    <property type="protein sequence ID" value="KAK9042840.1"/>
    <property type="molecule type" value="Genomic_DNA"/>
</dbReference>
<keyword evidence="5 8" id="KW-0256">Endoplasmic reticulum</keyword>
<gene>
    <name evidence="9" type="ORF">V6N11_071195</name>
</gene>
<comment type="caution">
    <text evidence="9">The sequence shown here is derived from an EMBL/GenBank/DDBJ whole genome shotgun (WGS) entry which is preliminary data.</text>
</comment>